<keyword evidence="4 6" id="KW-1133">Transmembrane helix</keyword>
<dbReference type="Pfam" id="PF04103">
    <property type="entry name" value="CD20"/>
    <property type="match status" value="1"/>
</dbReference>
<reference evidence="8" key="1">
    <citation type="submission" date="2025-08" db="UniProtKB">
        <authorList>
            <consortium name="RefSeq"/>
        </authorList>
    </citation>
    <scope>IDENTIFICATION</scope>
    <source>
        <tissue evidence="8">Blood</tissue>
    </source>
</reference>
<dbReference type="InterPro" id="IPR030417">
    <property type="entry name" value="MS4A"/>
</dbReference>
<keyword evidence="7" id="KW-1185">Reference proteome</keyword>
<evidence type="ECO:0000313" key="8">
    <source>
        <dbReference type="RefSeq" id="XP_054855762.1"/>
    </source>
</evidence>
<evidence type="ECO:0000256" key="3">
    <source>
        <dbReference type="ARBA" id="ARBA00022692"/>
    </source>
</evidence>
<dbReference type="Proteomes" id="UP001190640">
    <property type="component" value="Chromosome 15"/>
</dbReference>
<keyword evidence="5 6" id="KW-0472">Membrane</keyword>
<dbReference type="GO" id="GO:0016020">
    <property type="term" value="C:membrane"/>
    <property type="evidence" value="ECO:0007669"/>
    <property type="project" value="UniProtKB-SubCell"/>
</dbReference>
<dbReference type="PANTHER" id="PTHR23320">
    <property type="entry name" value="MEMBRANE-SPANNING 4-DOMAINS SUBFAMILY A MS4A -RELATED"/>
    <property type="match status" value="1"/>
</dbReference>
<evidence type="ECO:0000256" key="2">
    <source>
        <dbReference type="ARBA" id="ARBA00009565"/>
    </source>
</evidence>
<evidence type="ECO:0000256" key="1">
    <source>
        <dbReference type="ARBA" id="ARBA00004141"/>
    </source>
</evidence>
<evidence type="ECO:0000313" key="7">
    <source>
        <dbReference type="Proteomes" id="UP001190640"/>
    </source>
</evidence>
<protein>
    <submittedName>
        <fullName evidence="8">Membrane-spanning 4-domains subfamily A member 15-like isoform X1</fullName>
    </submittedName>
</protein>
<sequence>MDQRNPATLASISKAITRPSMPRPLKTFYRGEPMALGITQLLTGVLEIAFGTVLSLLNSHHFDAIDCQTPHWTGIMYIISGSLSVAAAKNPKILLVKGALAMNIISAVAAGIAIVIFSFSMTDQGPTGKAASGCGYGSNDTAVIQACHEATTIPYAIMYNTAAVLFMLTIVEFVIAIISAAFGCASVCRDSYSETTIVIYQNTAETSPPLPDA</sequence>
<feature type="transmembrane region" description="Helical" evidence="6">
    <location>
        <begin position="162"/>
        <end position="185"/>
    </location>
</feature>
<evidence type="ECO:0000256" key="4">
    <source>
        <dbReference type="ARBA" id="ARBA00022989"/>
    </source>
</evidence>
<feature type="transmembrane region" description="Helical" evidence="6">
    <location>
        <begin position="35"/>
        <end position="57"/>
    </location>
</feature>
<dbReference type="GeneID" id="129343533"/>
<feature type="transmembrane region" description="Helical" evidence="6">
    <location>
        <begin position="69"/>
        <end position="88"/>
    </location>
</feature>
<dbReference type="KEGG" id="emc:129343533"/>
<name>A0AA97KH02_EUBMA</name>
<dbReference type="RefSeq" id="XP_054855762.1">
    <property type="nucleotide sequence ID" value="XM_054999787.1"/>
</dbReference>
<gene>
    <name evidence="8" type="primary">LOC129343533</name>
</gene>
<proteinExistence type="inferred from homology"/>
<dbReference type="AlphaFoldDB" id="A0AA97KH02"/>
<evidence type="ECO:0000256" key="6">
    <source>
        <dbReference type="SAM" id="Phobius"/>
    </source>
</evidence>
<feature type="transmembrane region" description="Helical" evidence="6">
    <location>
        <begin position="100"/>
        <end position="119"/>
    </location>
</feature>
<accession>A0AA97KH02</accession>
<organism evidence="7 8">
    <name type="scientific">Eublepharis macularius</name>
    <name type="common">Leopard gecko</name>
    <name type="synonym">Cyrtodactylus macularius</name>
    <dbReference type="NCBI Taxonomy" id="481883"/>
    <lineage>
        <taxon>Eukaryota</taxon>
        <taxon>Metazoa</taxon>
        <taxon>Chordata</taxon>
        <taxon>Craniata</taxon>
        <taxon>Vertebrata</taxon>
        <taxon>Euteleostomi</taxon>
        <taxon>Lepidosauria</taxon>
        <taxon>Squamata</taxon>
        <taxon>Bifurcata</taxon>
        <taxon>Gekkota</taxon>
        <taxon>Eublepharidae</taxon>
        <taxon>Eublepharinae</taxon>
        <taxon>Eublepharis</taxon>
    </lineage>
</organism>
<comment type="subcellular location">
    <subcellularLocation>
        <location evidence="1">Membrane</location>
        <topology evidence="1">Multi-pass membrane protein</topology>
    </subcellularLocation>
</comment>
<dbReference type="InterPro" id="IPR007237">
    <property type="entry name" value="CD20-like"/>
</dbReference>
<keyword evidence="3 6" id="KW-0812">Transmembrane</keyword>
<comment type="similarity">
    <text evidence="2">Belongs to the MS4A family.</text>
</comment>
<dbReference type="PANTHER" id="PTHR23320:SF128">
    <property type="entry name" value="MEMBRANE-SPANNING 4-DOMAINS SUBFAMILY A MEMBER 4A"/>
    <property type="match status" value="1"/>
</dbReference>
<evidence type="ECO:0000256" key="5">
    <source>
        <dbReference type="ARBA" id="ARBA00023136"/>
    </source>
</evidence>